<sequence length="209" mass="21811">MKSNKLTLIGIVILFITTTALAQVGVGTTSPDASSALDISSTTQGLLAPRMTTTERTAIVSPAKGLLVFDIDNDAFYFYDGANWIAVEGGVKRNNYKLVQSDVDLADELAAGGGSSYLLDENTLYEINGTIFLAASIDINGAYVFGADGNEDVLVRAGGVIFSGVKGGGIKGVTLTAPGGSVFNMTGDGTENIIWRDCAVVNSRISRNN</sequence>
<keyword evidence="1" id="KW-0732">Signal</keyword>
<protein>
    <submittedName>
        <fullName evidence="2">Uncharacterized protein</fullName>
    </submittedName>
</protein>
<gene>
    <name evidence="2" type="ORF">N7U66_00530</name>
</gene>
<evidence type="ECO:0000313" key="2">
    <source>
        <dbReference type="EMBL" id="WAC02295.1"/>
    </source>
</evidence>
<dbReference type="EMBL" id="CP113088">
    <property type="protein sequence ID" value="WAC02295.1"/>
    <property type="molecule type" value="Genomic_DNA"/>
</dbReference>
<dbReference type="RefSeq" id="WP_267676889.1">
    <property type="nucleotide sequence ID" value="NZ_CP113088.1"/>
</dbReference>
<dbReference type="AlphaFoldDB" id="A0A9E8MXX3"/>
<name>A0A9E8MXX3_9FLAO</name>
<evidence type="ECO:0000313" key="3">
    <source>
        <dbReference type="Proteomes" id="UP001164705"/>
    </source>
</evidence>
<feature type="chain" id="PRO_5038345448" evidence="1">
    <location>
        <begin position="23"/>
        <end position="209"/>
    </location>
</feature>
<dbReference type="KEGG" id="lnu:N7U66_00530"/>
<keyword evidence="3" id="KW-1185">Reference proteome</keyword>
<evidence type="ECO:0000256" key="1">
    <source>
        <dbReference type="SAM" id="SignalP"/>
    </source>
</evidence>
<feature type="signal peptide" evidence="1">
    <location>
        <begin position="1"/>
        <end position="22"/>
    </location>
</feature>
<dbReference type="Proteomes" id="UP001164705">
    <property type="component" value="Chromosome"/>
</dbReference>
<accession>A0A9E8MXX3</accession>
<proteinExistence type="predicted"/>
<reference evidence="2" key="1">
    <citation type="submission" date="2022-11" db="EMBL/GenBank/DDBJ databases">
        <title>Lacinutrix neustonica HL-RS19T sp. nov., isolated from the surface microlayer sample of brackish Lake Shihwa.</title>
        <authorList>
            <person name="Choi J.Y."/>
            <person name="Hwang C.Y."/>
        </authorList>
    </citation>
    <scope>NUCLEOTIDE SEQUENCE</scope>
    <source>
        <strain evidence="2">HL-RS19</strain>
    </source>
</reference>
<organism evidence="2 3">
    <name type="scientific">Lacinutrix neustonica</name>
    <dbReference type="NCBI Taxonomy" id="2980107"/>
    <lineage>
        <taxon>Bacteria</taxon>
        <taxon>Pseudomonadati</taxon>
        <taxon>Bacteroidota</taxon>
        <taxon>Flavobacteriia</taxon>
        <taxon>Flavobacteriales</taxon>
        <taxon>Flavobacteriaceae</taxon>
        <taxon>Lacinutrix</taxon>
    </lineage>
</organism>